<dbReference type="SMART" id="SM00471">
    <property type="entry name" value="HDc"/>
    <property type="match status" value="1"/>
</dbReference>
<gene>
    <name evidence="5" type="ORF">P8V03_15525</name>
</gene>
<dbReference type="SMART" id="SM00267">
    <property type="entry name" value="GGDEF"/>
    <property type="match status" value="1"/>
</dbReference>
<dbReference type="Gene3D" id="1.10.3210.10">
    <property type="entry name" value="Hypothetical protein af1432"/>
    <property type="match status" value="1"/>
</dbReference>
<evidence type="ECO:0000313" key="6">
    <source>
        <dbReference type="Proteomes" id="UP001281656"/>
    </source>
</evidence>
<dbReference type="SUPFAM" id="SSF109604">
    <property type="entry name" value="HD-domain/PDEase-like"/>
    <property type="match status" value="1"/>
</dbReference>
<dbReference type="PROSITE" id="PS50113">
    <property type="entry name" value="PAC"/>
    <property type="match status" value="1"/>
</dbReference>
<accession>A0ABU4JWS7</accession>
<dbReference type="PROSITE" id="PS51832">
    <property type="entry name" value="HD_GYP"/>
    <property type="match status" value="1"/>
</dbReference>
<feature type="domain" description="GGDEF" evidence="3">
    <location>
        <begin position="420"/>
        <end position="550"/>
    </location>
</feature>
<feature type="domain" description="HD-GYP" evidence="4">
    <location>
        <begin position="541"/>
        <end position="725"/>
    </location>
</feature>
<dbReference type="Pfam" id="PF13426">
    <property type="entry name" value="PAS_9"/>
    <property type="match status" value="3"/>
</dbReference>
<dbReference type="Gene3D" id="3.30.450.20">
    <property type="entry name" value="PAS domain"/>
    <property type="match status" value="3"/>
</dbReference>
<dbReference type="PROSITE" id="PS50887">
    <property type="entry name" value="GGDEF"/>
    <property type="match status" value="1"/>
</dbReference>
<comment type="caution">
    <text evidence="5">The sequence shown here is derived from an EMBL/GenBank/DDBJ whole genome shotgun (WGS) entry which is preliminary data.</text>
</comment>
<dbReference type="Pfam" id="PF13487">
    <property type="entry name" value="HD_5"/>
    <property type="match status" value="1"/>
</dbReference>
<dbReference type="SUPFAM" id="SSF55785">
    <property type="entry name" value="PYP-like sensor domain (PAS domain)"/>
    <property type="match status" value="3"/>
</dbReference>
<dbReference type="InterPro" id="IPR000014">
    <property type="entry name" value="PAS"/>
</dbReference>
<dbReference type="CDD" id="cd00130">
    <property type="entry name" value="PAS"/>
    <property type="match status" value="3"/>
</dbReference>
<dbReference type="NCBIfam" id="TIGR00229">
    <property type="entry name" value="sensory_box"/>
    <property type="match status" value="2"/>
</dbReference>
<evidence type="ECO:0000259" key="2">
    <source>
        <dbReference type="PROSITE" id="PS50113"/>
    </source>
</evidence>
<dbReference type="CDD" id="cd01949">
    <property type="entry name" value="GGDEF"/>
    <property type="match status" value="1"/>
</dbReference>
<dbReference type="NCBIfam" id="TIGR00254">
    <property type="entry name" value="GGDEF"/>
    <property type="match status" value="1"/>
</dbReference>
<dbReference type="InterPro" id="IPR029787">
    <property type="entry name" value="Nucleotide_cyclase"/>
</dbReference>
<name>A0ABU4JWS7_9CLOT</name>
<dbReference type="RefSeq" id="WP_318798874.1">
    <property type="nucleotide sequence ID" value="NZ_JARUJP010000022.1"/>
</dbReference>
<dbReference type="SUPFAM" id="SSF55073">
    <property type="entry name" value="Nucleotide cyclase"/>
    <property type="match status" value="1"/>
</dbReference>
<organism evidence="5 6">
    <name type="scientific">Clostridium tanneri</name>
    <dbReference type="NCBI Taxonomy" id="3037988"/>
    <lineage>
        <taxon>Bacteria</taxon>
        <taxon>Bacillati</taxon>
        <taxon>Bacillota</taxon>
        <taxon>Clostridia</taxon>
        <taxon>Eubacteriales</taxon>
        <taxon>Clostridiaceae</taxon>
        <taxon>Clostridium</taxon>
    </lineage>
</organism>
<dbReference type="CDD" id="cd00077">
    <property type="entry name" value="HDc"/>
    <property type="match status" value="1"/>
</dbReference>
<dbReference type="InterPro" id="IPR043128">
    <property type="entry name" value="Rev_trsase/Diguanyl_cyclase"/>
</dbReference>
<feature type="domain" description="PAC" evidence="2">
    <location>
        <begin position="340"/>
        <end position="391"/>
    </location>
</feature>
<feature type="domain" description="PAS" evidence="1">
    <location>
        <begin position="266"/>
        <end position="320"/>
    </location>
</feature>
<dbReference type="InterPro" id="IPR000700">
    <property type="entry name" value="PAS-assoc_C"/>
</dbReference>
<dbReference type="InterPro" id="IPR035965">
    <property type="entry name" value="PAS-like_dom_sf"/>
</dbReference>
<protein>
    <submittedName>
        <fullName evidence="5">PAS domain S-box protein</fullName>
    </submittedName>
</protein>
<evidence type="ECO:0000259" key="3">
    <source>
        <dbReference type="PROSITE" id="PS50887"/>
    </source>
</evidence>
<dbReference type="InterPro" id="IPR003607">
    <property type="entry name" value="HD/PDEase_dom"/>
</dbReference>
<proteinExistence type="predicted"/>
<dbReference type="InterPro" id="IPR052020">
    <property type="entry name" value="Cyclic_di-GMP/3'3'-cGAMP_PDE"/>
</dbReference>
<feature type="domain" description="PAS" evidence="1">
    <location>
        <begin position="144"/>
        <end position="214"/>
    </location>
</feature>
<dbReference type="Pfam" id="PF00990">
    <property type="entry name" value="GGDEF"/>
    <property type="match status" value="1"/>
</dbReference>
<keyword evidence="6" id="KW-1185">Reference proteome</keyword>
<evidence type="ECO:0000259" key="4">
    <source>
        <dbReference type="PROSITE" id="PS51832"/>
    </source>
</evidence>
<dbReference type="PANTHER" id="PTHR45228:SF1">
    <property type="entry name" value="CYCLIC DI-GMP PHOSPHODIESTERASE TM_0186"/>
    <property type="match status" value="1"/>
</dbReference>
<dbReference type="SMART" id="SM00091">
    <property type="entry name" value="PAS"/>
    <property type="match status" value="3"/>
</dbReference>
<sequence>MKITEDKIIQLSNQYIAVDKLKREVYKGLFYNSNSGAIIYEVKDEDSSFVIRDVNYAAEEILKIKKEDLIDKNMLDAFPNFGKYKLYHTLQKVYKTGIPEQTPISYYKKGNLNLWKENYVFKLNSKYIVSIFKDLVRDNEIKQSLDKFNALFENSKDVILFFNMDGSIIDVNNAAVIVSGYTKEELLNMKISDLRDERTVDLMEQQLQSSIDQGVYFQTFHKRKDGSIFPVEVNSIGTELDGKLVRCAIVRDITERKTFKENLRASEERYRLLFENANEIIYTHDLDGKITSVNKACEEVLGYERAQLLEMNIKDLISPEYMSMLPCLKNISFLGKSSVTNLELEFIHISGKKVILEISENILWKDGKPYEFQTIARDISERKAAEEKIKYLTYHDKLTGVYNRLFLEQELNRLISKNRFPISIIITDVNGLKLANDAFGHLIGDKLLRESGRILKASCQHNSIIGRWGGDEFIIVTPLASEDETKHIIGNIKAKCEESTLNPIKPNMAIGYAVMDSLHQNIDELFKEAENFMYTNKLLESKSLRSSVISSLQETLHASTPETSDHCQRMRKMAIKFGHIIGLANGDLDKLILLSLLHDIGKIAIPKNILEKPDKLTEKEWDIMKRHCQIGYNITNSSPDLSSISELILYHHEKWNGSGYPHGLKGEEIPLLSRIISIIDAYDVMLNERPYKKPMSKQATIDELKKNSGTQFDPSLIDTFIKMIE</sequence>
<evidence type="ECO:0000313" key="5">
    <source>
        <dbReference type="EMBL" id="MDW8802557.1"/>
    </source>
</evidence>
<dbReference type="PROSITE" id="PS50112">
    <property type="entry name" value="PAS"/>
    <property type="match status" value="2"/>
</dbReference>
<dbReference type="InterPro" id="IPR037522">
    <property type="entry name" value="HD_GYP_dom"/>
</dbReference>
<dbReference type="PANTHER" id="PTHR45228">
    <property type="entry name" value="CYCLIC DI-GMP PHOSPHODIESTERASE TM_0186-RELATED"/>
    <property type="match status" value="1"/>
</dbReference>
<evidence type="ECO:0000259" key="1">
    <source>
        <dbReference type="PROSITE" id="PS50112"/>
    </source>
</evidence>
<dbReference type="Gene3D" id="3.30.70.270">
    <property type="match status" value="1"/>
</dbReference>
<dbReference type="InterPro" id="IPR000160">
    <property type="entry name" value="GGDEF_dom"/>
</dbReference>
<dbReference type="EMBL" id="JARUJP010000022">
    <property type="protein sequence ID" value="MDW8802557.1"/>
    <property type="molecule type" value="Genomic_DNA"/>
</dbReference>
<reference evidence="5 6" key="1">
    <citation type="submission" date="2023-04" db="EMBL/GenBank/DDBJ databases">
        <title>Clostridium tannerae sp. nov., isolated from the fecal material of an alpaca.</title>
        <authorList>
            <person name="Miller S."/>
            <person name="Hendry M."/>
            <person name="King J."/>
            <person name="Sankaranarayanan K."/>
            <person name="Lawson P.A."/>
        </authorList>
    </citation>
    <scope>NUCLEOTIDE SEQUENCE [LARGE SCALE GENOMIC DNA]</scope>
    <source>
        <strain evidence="5 6">A1-XYC3</strain>
    </source>
</reference>
<dbReference type="Proteomes" id="UP001281656">
    <property type="component" value="Unassembled WGS sequence"/>
</dbReference>